<evidence type="ECO:0000256" key="1">
    <source>
        <dbReference type="SAM" id="Phobius"/>
    </source>
</evidence>
<feature type="transmembrane region" description="Helical" evidence="1">
    <location>
        <begin position="146"/>
        <end position="166"/>
    </location>
</feature>
<keyword evidence="3" id="KW-1185">Reference proteome</keyword>
<keyword evidence="1" id="KW-1133">Transmembrane helix</keyword>
<feature type="transmembrane region" description="Helical" evidence="1">
    <location>
        <begin position="12"/>
        <end position="36"/>
    </location>
</feature>
<dbReference type="RefSeq" id="WP_069657103.1">
    <property type="nucleotide sequence ID" value="NZ_MIJF01000036.1"/>
</dbReference>
<dbReference type="OrthoDB" id="152213at2"/>
<sequence length="209" mass="24783">MFNKFWEKIENYLQKTWFIVLLIIVNLAGSIYGFYWYKNQLLKTPKEWLIFVPDSPLSSTFFTIFLILYLFKKKVPFIEGLASIFMFKYGVWATTIIIWGAWVVEPSYIKILMVETISWVDVMLMLSHTAMAIEAVLFFRKYSYGFFTIFVVGLLLFLNDFIDYTQNVHPWLPKSISSLDFTVGEFTMYLSGLTLILFYFLSIIRRKNE</sequence>
<evidence type="ECO:0008006" key="4">
    <source>
        <dbReference type="Google" id="ProtNLM"/>
    </source>
</evidence>
<feature type="transmembrane region" description="Helical" evidence="1">
    <location>
        <begin position="116"/>
        <end position="139"/>
    </location>
</feature>
<evidence type="ECO:0000313" key="3">
    <source>
        <dbReference type="Proteomes" id="UP000243739"/>
    </source>
</evidence>
<protein>
    <recommendedName>
        <fullName evidence="4">DUF1405 domain-containing protein</fullName>
    </recommendedName>
</protein>
<dbReference type="EMBL" id="MIJF01000036">
    <property type="protein sequence ID" value="OEF99020.1"/>
    <property type="molecule type" value="Genomic_DNA"/>
</dbReference>
<dbReference type="PANTHER" id="PTHR40042:SF1">
    <property type="entry name" value="DUF1405 DOMAIN-CONTAINING PROTEIN"/>
    <property type="match status" value="1"/>
</dbReference>
<evidence type="ECO:0000313" key="2">
    <source>
        <dbReference type="EMBL" id="OEF99020.1"/>
    </source>
</evidence>
<dbReference type="Pfam" id="PF07187">
    <property type="entry name" value="DUF1405"/>
    <property type="match status" value="1"/>
</dbReference>
<gene>
    <name evidence="2" type="ORF">BHF71_10190</name>
</gene>
<dbReference type="PANTHER" id="PTHR40042">
    <property type="entry name" value="HYPOTHETICAL MEMBRANE SPANNING PROTEIN"/>
    <property type="match status" value="1"/>
</dbReference>
<proteinExistence type="predicted"/>
<keyword evidence="1" id="KW-0812">Transmembrane</keyword>
<dbReference type="STRING" id="337097.BHF71_10190"/>
<feature type="transmembrane region" description="Helical" evidence="1">
    <location>
        <begin position="48"/>
        <end position="71"/>
    </location>
</feature>
<accession>A0A1D2YTI7</accession>
<feature type="transmembrane region" description="Helical" evidence="1">
    <location>
        <begin position="186"/>
        <end position="204"/>
    </location>
</feature>
<feature type="transmembrane region" description="Helical" evidence="1">
    <location>
        <begin position="83"/>
        <end position="104"/>
    </location>
</feature>
<keyword evidence="1" id="KW-0472">Membrane</keyword>
<name>A0A1D2YTI7_9BACI</name>
<reference evidence="2 3" key="1">
    <citation type="submission" date="2016-09" db="EMBL/GenBank/DDBJ databases">
        <title>Draft genome sequence for the type strain of Vulcanibacillus modesticaldus BR, a strictly anaerobic, moderately thermophilic, and nitrate-reducing bacterium from deep sea-hydrothermal vents of the Mid-Atlantic Ridge.</title>
        <authorList>
            <person name="Abin C.A."/>
            <person name="Hollibaugh J.T."/>
        </authorList>
    </citation>
    <scope>NUCLEOTIDE SEQUENCE [LARGE SCALE GENOMIC DNA]</scope>
    <source>
        <strain evidence="2 3">BR</strain>
    </source>
</reference>
<dbReference type="Proteomes" id="UP000243739">
    <property type="component" value="Unassembled WGS sequence"/>
</dbReference>
<dbReference type="InterPro" id="IPR009845">
    <property type="entry name" value="DUF1405"/>
</dbReference>
<comment type="caution">
    <text evidence="2">The sequence shown here is derived from an EMBL/GenBank/DDBJ whole genome shotgun (WGS) entry which is preliminary data.</text>
</comment>
<organism evidence="2 3">
    <name type="scientific">Vulcanibacillus modesticaldus</name>
    <dbReference type="NCBI Taxonomy" id="337097"/>
    <lineage>
        <taxon>Bacteria</taxon>
        <taxon>Bacillati</taxon>
        <taxon>Bacillota</taxon>
        <taxon>Bacilli</taxon>
        <taxon>Bacillales</taxon>
        <taxon>Bacillaceae</taxon>
        <taxon>Vulcanibacillus</taxon>
    </lineage>
</organism>
<dbReference type="AlphaFoldDB" id="A0A1D2YTI7"/>